<comment type="caution">
    <text evidence="7">The sequence shown here is derived from an EMBL/GenBank/DDBJ whole genome shotgun (WGS) entry which is preliminary data.</text>
</comment>
<dbReference type="GO" id="GO:0004057">
    <property type="term" value="F:arginyl-tRNA--protein transferase activity"/>
    <property type="evidence" value="ECO:0007669"/>
    <property type="project" value="InterPro"/>
</dbReference>
<dbReference type="GO" id="GO:0008914">
    <property type="term" value="F:leucyl-tRNA--protein transferase activity"/>
    <property type="evidence" value="ECO:0007669"/>
    <property type="project" value="UniProtKB-UniRule"/>
</dbReference>
<sequence length="234" mass="27913">MKLLSAPKLSPLTPCPYLSNRDSAQEYFFATELNIEEIDLFLSTGWRKFGAYYFRPNCPTCESCLPLRVPVTDFTLNKKQRRILRKNEDIVIERHALEFNQTYYDLFEKHSKKRFNQNESEIGNEEQFIDTFFISSCPSFILTYKLNEKVIAWGILDYGQNSLSSVYFVFDPDFENRSLGHFSVLKEIEYAREHKLKYYYLGYYVPGNKSMEYKSKYTPHEIFSWKNKTWNLEE</sequence>
<accession>A0A1Y5F7Z1</accession>
<comment type="catalytic activity">
    <reaction evidence="4">
        <text>N-terminal L-aspartyl-[protein] + L-leucyl-tRNA(Leu) = N-terminal L-leucyl-L-aspartyl-[protein] + tRNA(Leu) + H(+)</text>
        <dbReference type="Rhea" id="RHEA:50420"/>
        <dbReference type="Rhea" id="RHEA-COMP:9613"/>
        <dbReference type="Rhea" id="RHEA-COMP:9622"/>
        <dbReference type="Rhea" id="RHEA-COMP:12669"/>
        <dbReference type="Rhea" id="RHEA-COMP:12674"/>
        <dbReference type="ChEBI" id="CHEBI:15378"/>
        <dbReference type="ChEBI" id="CHEBI:64720"/>
        <dbReference type="ChEBI" id="CHEBI:78442"/>
        <dbReference type="ChEBI" id="CHEBI:78494"/>
        <dbReference type="ChEBI" id="CHEBI:133042"/>
        <dbReference type="EC" id="2.3.2.29"/>
    </reaction>
</comment>
<dbReference type="PANTHER" id="PTHR21367:SF1">
    <property type="entry name" value="ARGINYL-TRNA--PROTEIN TRANSFERASE 1"/>
    <property type="match status" value="1"/>
</dbReference>
<dbReference type="InterPro" id="IPR016181">
    <property type="entry name" value="Acyl_CoA_acyltransferase"/>
</dbReference>
<reference evidence="8" key="1">
    <citation type="journal article" date="2017" name="Proc. Natl. Acad. Sci. U.S.A.">
        <title>Simulation of Deepwater Horizon oil plume reveals substrate specialization within a complex community of hydrocarbon-degraders.</title>
        <authorList>
            <person name="Hu P."/>
            <person name="Dubinsky E.A."/>
            <person name="Probst A.J."/>
            <person name="Wang J."/>
            <person name="Sieber C.M.K."/>
            <person name="Tom L.M."/>
            <person name="Gardinali P."/>
            <person name="Banfield J.F."/>
            <person name="Atlas R.M."/>
            <person name="Andersen G.L."/>
        </authorList>
    </citation>
    <scope>NUCLEOTIDE SEQUENCE [LARGE SCALE GENOMIC DNA]</scope>
</reference>
<dbReference type="SUPFAM" id="SSF55729">
    <property type="entry name" value="Acyl-CoA N-acyltransferases (Nat)"/>
    <property type="match status" value="1"/>
</dbReference>
<dbReference type="GO" id="GO:0071596">
    <property type="term" value="P:ubiquitin-dependent protein catabolic process via the N-end rule pathway"/>
    <property type="evidence" value="ECO:0007669"/>
    <property type="project" value="InterPro"/>
</dbReference>
<dbReference type="AlphaFoldDB" id="A0A1Y5F7Z1"/>
<evidence type="ECO:0000259" key="6">
    <source>
        <dbReference type="Pfam" id="PF04377"/>
    </source>
</evidence>
<dbReference type="NCBIfam" id="NF002346">
    <property type="entry name" value="PRK01305.2-3"/>
    <property type="match status" value="1"/>
</dbReference>
<dbReference type="InterPro" id="IPR030700">
    <property type="entry name" value="N-end_Aminoacyl_Trfase"/>
</dbReference>
<protein>
    <recommendedName>
        <fullName evidence="4">Aspartate/glutamate leucyltransferase</fullName>
        <ecNumber evidence="4">2.3.2.29</ecNumber>
    </recommendedName>
</protein>
<proteinExistence type="inferred from homology"/>
<name>A0A1Y5F7Z1_9BACT</name>
<keyword evidence="2 4" id="KW-0808">Transferase</keyword>
<organism evidence="7 8">
    <name type="scientific">Halobacteriovorax marinus</name>
    <dbReference type="NCBI Taxonomy" id="97084"/>
    <lineage>
        <taxon>Bacteria</taxon>
        <taxon>Pseudomonadati</taxon>
        <taxon>Bdellovibrionota</taxon>
        <taxon>Bacteriovoracia</taxon>
        <taxon>Bacteriovoracales</taxon>
        <taxon>Halobacteriovoraceae</taxon>
        <taxon>Halobacteriovorax</taxon>
    </lineage>
</organism>
<evidence type="ECO:0000259" key="5">
    <source>
        <dbReference type="Pfam" id="PF04376"/>
    </source>
</evidence>
<dbReference type="Gene3D" id="3.40.630.30">
    <property type="match status" value="1"/>
</dbReference>
<keyword evidence="3 4" id="KW-0012">Acyltransferase</keyword>
<evidence type="ECO:0000256" key="2">
    <source>
        <dbReference type="ARBA" id="ARBA00022679"/>
    </source>
</evidence>
<comment type="subcellular location">
    <subcellularLocation>
        <location evidence="4">Cytoplasm</location>
    </subcellularLocation>
</comment>
<evidence type="ECO:0000256" key="4">
    <source>
        <dbReference type="HAMAP-Rule" id="MF_00689"/>
    </source>
</evidence>
<feature type="domain" description="N-end aminoacyl transferase N-terminal" evidence="5">
    <location>
        <begin position="14"/>
        <end position="82"/>
    </location>
</feature>
<dbReference type="PIRSF" id="PIRSF037208">
    <property type="entry name" value="ATE_pro_prd"/>
    <property type="match status" value="1"/>
</dbReference>
<dbReference type="InterPro" id="IPR007471">
    <property type="entry name" value="N-end_Aminoacyl_Trfase_N"/>
</dbReference>
<comment type="similarity">
    <text evidence="4">Belongs to the R-transferase family. Bpt subfamily.</text>
</comment>
<dbReference type="Proteomes" id="UP000196531">
    <property type="component" value="Unassembled WGS sequence"/>
</dbReference>
<dbReference type="Pfam" id="PF04377">
    <property type="entry name" value="ATE_C"/>
    <property type="match status" value="1"/>
</dbReference>
<dbReference type="PANTHER" id="PTHR21367">
    <property type="entry name" value="ARGININE-TRNA-PROTEIN TRANSFERASE 1"/>
    <property type="match status" value="1"/>
</dbReference>
<dbReference type="GO" id="GO:0005737">
    <property type="term" value="C:cytoplasm"/>
    <property type="evidence" value="ECO:0007669"/>
    <property type="project" value="UniProtKB-SubCell"/>
</dbReference>
<comment type="function">
    <text evidence="4">Functions in the N-end rule pathway of protein degradation where it conjugates Leu from its aminoacyl-tRNA to the N-termini of proteins containing an N-terminal aspartate or glutamate.</text>
</comment>
<dbReference type="Pfam" id="PF04376">
    <property type="entry name" value="ATE_N"/>
    <property type="match status" value="1"/>
</dbReference>
<dbReference type="InterPro" id="IPR017138">
    <property type="entry name" value="Asp_Glu_LeuTrfase"/>
</dbReference>
<evidence type="ECO:0000313" key="8">
    <source>
        <dbReference type="Proteomes" id="UP000196531"/>
    </source>
</evidence>
<feature type="domain" description="N-end rule aminoacyl transferase C-terminal" evidence="6">
    <location>
        <begin position="103"/>
        <end position="223"/>
    </location>
</feature>
<keyword evidence="1 4" id="KW-0963">Cytoplasm</keyword>
<gene>
    <name evidence="4" type="primary">bpt</name>
    <name evidence="7" type="ORF">A9Q84_12050</name>
</gene>
<dbReference type="HAMAP" id="MF_00689">
    <property type="entry name" value="Bpt"/>
    <property type="match status" value="1"/>
</dbReference>
<dbReference type="EMBL" id="MAAO01000006">
    <property type="protein sequence ID" value="OUR97057.1"/>
    <property type="molecule type" value="Genomic_DNA"/>
</dbReference>
<evidence type="ECO:0000313" key="7">
    <source>
        <dbReference type="EMBL" id="OUR97057.1"/>
    </source>
</evidence>
<evidence type="ECO:0000256" key="3">
    <source>
        <dbReference type="ARBA" id="ARBA00023315"/>
    </source>
</evidence>
<dbReference type="InterPro" id="IPR007472">
    <property type="entry name" value="N-end_Aminoacyl_Trfase_C"/>
</dbReference>
<evidence type="ECO:0000256" key="1">
    <source>
        <dbReference type="ARBA" id="ARBA00022490"/>
    </source>
</evidence>
<comment type="catalytic activity">
    <reaction evidence="4">
        <text>N-terminal L-glutamyl-[protein] + L-leucyl-tRNA(Leu) = N-terminal L-leucyl-L-glutamyl-[protein] + tRNA(Leu) + H(+)</text>
        <dbReference type="Rhea" id="RHEA:50412"/>
        <dbReference type="Rhea" id="RHEA-COMP:9613"/>
        <dbReference type="Rhea" id="RHEA-COMP:9622"/>
        <dbReference type="Rhea" id="RHEA-COMP:12664"/>
        <dbReference type="Rhea" id="RHEA-COMP:12668"/>
        <dbReference type="ChEBI" id="CHEBI:15378"/>
        <dbReference type="ChEBI" id="CHEBI:64721"/>
        <dbReference type="ChEBI" id="CHEBI:78442"/>
        <dbReference type="ChEBI" id="CHEBI:78494"/>
        <dbReference type="ChEBI" id="CHEBI:133041"/>
        <dbReference type="EC" id="2.3.2.29"/>
    </reaction>
</comment>
<dbReference type="EC" id="2.3.2.29" evidence="4"/>